<dbReference type="InterPro" id="IPR006143">
    <property type="entry name" value="RND_pump_MFP"/>
</dbReference>
<reference evidence="9 10" key="1">
    <citation type="journal article" date="2009" name="BMC Genomics">
        <title>The complete genome sequence of Xanthomonas albilineans provides new insights into the reductive genome evolution of the xylem-limited Xanthomonadaceae.</title>
        <authorList>
            <person name="Pieretti I."/>
            <person name="Royer M."/>
            <person name="Barbe V."/>
            <person name="Carrere S."/>
            <person name="Koebnik R."/>
            <person name="Cociancich S."/>
            <person name="Couloux A."/>
            <person name="Darrasse A."/>
            <person name="Gouzy J."/>
            <person name="Jacques M.A."/>
            <person name="Lauber E."/>
            <person name="Manceau C."/>
            <person name="Mangenot S."/>
            <person name="Poussier S."/>
            <person name="Segurens B."/>
            <person name="Szurek B."/>
            <person name="Verdier V."/>
            <person name="Arlat M."/>
            <person name="Rott P."/>
        </authorList>
    </citation>
    <scope>NUCLEOTIDE SEQUENCE [LARGE SCALE GENOMIC DNA]</scope>
    <source>
        <strain evidence="10">GPE PC73 / CFBP 7063</strain>
    </source>
</reference>
<dbReference type="GO" id="GO:0030313">
    <property type="term" value="C:cell envelope"/>
    <property type="evidence" value="ECO:0007669"/>
    <property type="project" value="UniProtKB-SubCell"/>
</dbReference>
<accession>D2UEQ6</accession>
<keyword evidence="10" id="KW-1185">Reference proteome</keyword>
<dbReference type="eggNOG" id="COG0845">
    <property type="taxonomic scope" value="Bacteria"/>
</dbReference>
<dbReference type="Gene3D" id="1.10.287.470">
    <property type="entry name" value="Helix hairpin bin"/>
    <property type="match status" value="1"/>
</dbReference>
<dbReference type="InterPro" id="IPR058625">
    <property type="entry name" value="MdtA-like_BSH"/>
</dbReference>
<evidence type="ECO:0000313" key="10">
    <source>
        <dbReference type="Proteomes" id="UP000001890"/>
    </source>
</evidence>
<feature type="transmembrane region" description="Helical" evidence="4">
    <location>
        <begin position="28"/>
        <end position="49"/>
    </location>
</feature>
<dbReference type="KEGG" id="xal:XALC_2169"/>
<feature type="domain" description="Multidrug resistance protein MdtA-like C-terminal permuted SH3" evidence="8">
    <location>
        <begin position="324"/>
        <end position="378"/>
    </location>
</feature>
<keyword evidence="4" id="KW-0472">Membrane</keyword>
<dbReference type="InterPro" id="IPR058627">
    <property type="entry name" value="MdtA-like_C"/>
</dbReference>
<comment type="similarity">
    <text evidence="2">Belongs to the membrane fusion protein (MFP) (TC 8.A.1) family.</text>
</comment>
<evidence type="ECO:0000259" key="5">
    <source>
        <dbReference type="Pfam" id="PF25876"/>
    </source>
</evidence>
<evidence type="ECO:0000259" key="6">
    <source>
        <dbReference type="Pfam" id="PF25917"/>
    </source>
</evidence>
<dbReference type="GO" id="GO:0022857">
    <property type="term" value="F:transmembrane transporter activity"/>
    <property type="evidence" value="ECO:0007669"/>
    <property type="project" value="InterPro"/>
</dbReference>
<dbReference type="Proteomes" id="UP000001890">
    <property type="component" value="Chromosome"/>
</dbReference>
<evidence type="ECO:0000256" key="1">
    <source>
        <dbReference type="ARBA" id="ARBA00004519"/>
    </source>
</evidence>
<dbReference type="Pfam" id="PF25876">
    <property type="entry name" value="HH_MFP_RND"/>
    <property type="match status" value="1"/>
</dbReference>
<dbReference type="Gene3D" id="2.40.50.100">
    <property type="match status" value="1"/>
</dbReference>
<dbReference type="SUPFAM" id="SSF111369">
    <property type="entry name" value="HlyD-like secretion proteins"/>
    <property type="match status" value="1"/>
</dbReference>
<keyword evidence="4" id="KW-0812">Transmembrane</keyword>
<dbReference type="EMBL" id="FP565176">
    <property type="protein sequence ID" value="CBA16652.1"/>
    <property type="molecule type" value="Genomic_DNA"/>
</dbReference>
<feature type="domain" description="Multidrug resistance protein MdtA-like beta-barrel" evidence="7">
    <location>
        <begin position="258"/>
        <end position="318"/>
    </location>
</feature>
<comment type="subcellular location">
    <subcellularLocation>
        <location evidence="1">Cell inner membrane</location>
        <topology evidence="1">Lipid-anchor</topology>
    </subcellularLocation>
</comment>
<sequence length="409" mass="43318">MPVWRCTPRLGETACVPKIRADRGVGRGGIVAGLMALCLLVIVGLWYWVVHRRQPTPAPAPLRVETMTVAPHRVPDIIETSGTIISPHTVAVRPQTDGVLQSVLIHDGEQVHKGQLLFTIDPRPLRAALAQARATLARDQALAADAADTEARYSKLSKTGAVDPKTYVTAADTLRSLRATVASDQAQVEQTQLLLAYTQIRAPIDGRAGAIAVKPGNLVSNGATTALVTINVNAPIEASFALAHVQVDAVRAARAGRDGIGLPVQALDSVSGKLLDRGQLYFLDNAFDTSSGTLALRARFANAGGTLWPGQFVTVRVILAEDPQVLSVPEGALQQGQHGAYVYCVVNGRAVSRPLSVARLIDGQAVIAKGLRTGDTVILTVPNELRDGTAVQSSNQRTRQDAVATGRHA</sequence>
<dbReference type="Pfam" id="PF25917">
    <property type="entry name" value="BSH_RND"/>
    <property type="match status" value="1"/>
</dbReference>
<evidence type="ECO:0000256" key="4">
    <source>
        <dbReference type="SAM" id="Phobius"/>
    </source>
</evidence>
<dbReference type="AlphaFoldDB" id="D2UEQ6"/>
<feature type="domain" description="Multidrug resistance protein MdtA-like barrel-sandwich hybrid" evidence="6">
    <location>
        <begin position="89"/>
        <end position="230"/>
    </location>
</feature>
<dbReference type="GO" id="GO:0005886">
    <property type="term" value="C:plasma membrane"/>
    <property type="evidence" value="ECO:0007669"/>
    <property type="project" value="TreeGrafter"/>
</dbReference>
<evidence type="ECO:0000259" key="8">
    <source>
        <dbReference type="Pfam" id="PF25967"/>
    </source>
</evidence>
<dbReference type="Pfam" id="PF25967">
    <property type="entry name" value="RND-MFP_C"/>
    <property type="match status" value="1"/>
</dbReference>
<name>D2UEQ6_XANAP</name>
<dbReference type="Pfam" id="PF25944">
    <property type="entry name" value="Beta-barrel_RND"/>
    <property type="match status" value="1"/>
</dbReference>
<evidence type="ECO:0000259" key="7">
    <source>
        <dbReference type="Pfam" id="PF25944"/>
    </source>
</evidence>
<dbReference type="InterPro" id="IPR058624">
    <property type="entry name" value="MdtA-like_HH"/>
</dbReference>
<dbReference type="Gene3D" id="2.40.420.20">
    <property type="match status" value="1"/>
</dbReference>
<dbReference type="NCBIfam" id="TIGR01730">
    <property type="entry name" value="RND_mfp"/>
    <property type="match status" value="1"/>
</dbReference>
<protein>
    <submittedName>
        <fullName evidence="9">Probable membrane-fusion protein</fullName>
    </submittedName>
</protein>
<evidence type="ECO:0000256" key="3">
    <source>
        <dbReference type="SAM" id="MobiDB-lite"/>
    </source>
</evidence>
<dbReference type="InterPro" id="IPR058626">
    <property type="entry name" value="MdtA-like_b-barrel"/>
</dbReference>
<keyword evidence="4" id="KW-1133">Transmembrane helix</keyword>
<organism evidence="9 10">
    <name type="scientific">Xanthomonas albilineans (strain GPE PC73 / CFBP 7063)</name>
    <dbReference type="NCBI Taxonomy" id="380358"/>
    <lineage>
        <taxon>Bacteria</taxon>
        <taxon>Pseudomonadati</taxon>
        <taxon>Pseudomonadota</taxon>
        <taxon>Gammaproteobacteria</taxon>
        <taxon>Lysobacterales</taxon>
        <taxon>Lysobacteraceae</taxon>
        <taxon>Xanthomonas</taxon>
    </lineage>
</organism>
<dbReference type="Gene3D" id="2.40.30.170">
    <property type="match status" value="1"/>
</dbReference>
<dbReference type="GO" id="GO:0046677">
    <property type="term" value="P:response to antibiotic"/>
    <property type="evidence" value="ECO:0007669"/>
    <property type="project" value="TreeGrafter"/>
</dbReference>
<feature type="domain" description="Multidrug resistance protein MdtA-like alpha-helical hairpin" evidence="5">
    <location>
        <begin position="129"/>
        <end position="198"/>
    </location>
</feature>
<gene>
    <name evidence="9" type="ordered locus">XALc_2169</name>
</gene>
<evidence type="ECO:0000313" key="9">
    <source>
        <dbReference type="EMBL" id="CBA16652.1"/>
    </source>
</evidence>
<dbReference type="STRING" id="380358.XALC_2169"/>
<evidence type="ECO:0000256" key="2">
    <source>
        <dbReference type="ARBA" id="ARBA00009477"/>
    </source>
</evidence>
<feature type="region of interest" description="Disordered" evidence="3">
    <location>
        <begin position="389"/>
        <end position="409"/>
    </location>
</feature>
<proteinExistence type="inferred from homology"/>
<dbReference type="PANTHER" id="PTHR30158">
    <property type="entry name" value="ACRA/E-RELATED COMPONENT OF DRUG EFFLUX TRANSPORTER"/>
    <property type="match status" value="1"/>
</dbReference>